<feature type="compositionally biased region" description="Low complexity" evidence="1">
    <location>
        <begin position="47"/>
        <end position="61"/>
    </location>
</feature>
<name>A0ABP0Y4Z1_9ROSI</name>
<dbReference type="EMBL" id="OZ021745">
    <property type="protein sequence ID" value="CAK9313792.1"/>
    <property type="molecule type" value="Genomic_DNA"/>
</dbReference>
<evidence type="ECO:0000313" key="2">
    <source>
        <dbReference type="EMBL" id="CAK9313792.1"/>
    </source>
</evidence>
<accession>A0ABP0Y4Z1</accession>
<evidence type="ECO:0000256" key="1">
    <source>
        <dbReference type="SAM" id="MobiDB-lite"/>
    </source>
</evidence>
<reference evidence="2 3" key="1">
    <citation type="submission" date="2024-03" db="EMBL/GenBank/DDBJ databases">
        <authorList>
            <person name="Gkanogiannis A."/>
            <person name="Becerra Lopez-Lavalle L."/>
        </authorList>
    </citation>
    <scope>NUCLEOTIDE SEQUENCE [LARGE SCALE GENOMIC DNA]</scope>
</reference>
<organism evidence="2 3">
    <name type="scientific">Citrullus colocynthis</name>
    <name type="common">colocynth</name>
    <dbReference type="NCBI Taxonomy" id="252529"/>
    <lineage>
        <taxon>Eukaryota</taxon>
        <taxon>Viridiplantae</taxon>
        <taxon>Streptophyta</taxon>
        <taxon>Embryophyta</taxon>
        <taxon>Tracheophyta</taxon>
        <taxon>Spermatophyta</taxon>
        <taxon>Magnoliopsida</taxon>
        <taxon>eudicotyledons</taxon>
        <taxon>Gunneridae</taxon>
        <taxon>Pentapetalae</taxon>
        <taxon>rosids</taxon>
        <taxon>fabids</taxon>
        <taxon>Cucurbitales</taxon>
        <taxon>Cucurbitaceae</taxon>
        <taxon>Benincaseae</taxon>
        <taxon>Citrullus</taxon>
    </lineage>
</organism>
<gene>
    <name evidence="2" type="ORF">CITCOLO1_LOCUS5528</name>
</gene>
<keyword evidence="3" id="KW-1185">Reference proteome</keyword>
<dbReference type="Proteomes" id="UP001642487">
    <property type="component" value="Chromosome 11"/>
</dbReference>
<feature type="compositionally biased region" description="Basic and acidic residues" evidence="1">
    <location>
        <begin position="96"/>
        <end position="106"/>
    </location>
</feature>
<proteinExistence type="predicted"/>
<sequence length="136" mass="14668">MPMPAHLQPHTHMPSAPSVLLACCPMPSPACLRGKQRPRLPTPAPTPTSASPIARAHAPARIPHPPAAHLRCLQSFWGSNEEDNEGNGEEQSMMNDGEKREGGKDDPTEENQDDGKELEMVVVNQTAEQSTDNCAS</sequence>
<feature type="compositionally biased region" description="Polar residues" evidence="1">
    <location>
        <begin position="123"/>
        <end position="136"/>
    </location>
</feature>
<protein>
    <submittedName>
        <fullName evidence="2">Uncharacterized protein</fullName>
    </submittedName>
</protein>
<evidence type="ECO:0000313" key="3">
    <source>
        <dbReference type="Proteomes" id="UP001642487"/>
    </source>
</evidence>
<feature type="region of interest" description="Disordered" evidence="1">
    <location>
        <begin position="30"/>
        <end position="136"/>
    </location>
</feature>